<evidence type="ECO:0000256" key="7">
    <source>
        <dbReference type="PROSITE-ProRule" id="PRU10141"/>
    </source>
</evidence>
<keyword evidence="6 7" id="KW-0067">ATP-binding</keyword>
<evidence type="ECO:0000256" key="5">
    <source>
        <dbReference type="ARBA" id="ARBA00022777"/>
    </source>
</evidence>
<dbReference type="Pfam" id="PF00069">
    <property type="entry name" value="Pkinase"/>
    <property type="match status" value="1"/>
</dbReference>
<dbReference type="PROSITE" id="PS50011">
    <property type="entry name" value="PROTEIN_KINASE_DOM"/>
    <property type="match status" value="1"/>
</dbReference>
<keyword evidence="3" id="KW-0808">Transferase</keyword>
<dbReference type="CDD" id="cd14014">
    <property type="entry name" value="STKc_PknB_like"/>
    <property type="match status" value="1"/>
</dbReference>
<dbReference type="Gene3D" id="1.10.510.10">
    <property type="entry name" value="Transferase(Phosphotransferase) domain 1"/>
    <property type="match status" value="1"/>
</dbReference>
<name>A0A1J7BUK2_9ACTN</name>
<evidence type="ECO:0000256" key="1">
    <source>
        <dbReference type="ARBA" id="ARBA00012513"/>
    </source>
</evidence>
<evidence type="ECO:0000256" key="6">
    <source>
        <dbReference type="ARBA" id="ARBA00022840"/>
    </source>
</evidence>
<accession>A0A1J7BUK2</accession>
<dbReference type="InterPro" id="IPR000719">
    <property type="entry name" value="Prot_kinase_dom"/>
</dbReference>
<dbReference type="InterPro" id="IPR017441">
    <property type="entry name" value="Protein_kinase_ATP_BS"/>
</dbReference>
<dbReference type="GO" id="GO:0005524">
    <property type="term" value="F:ATP binding"/>
    <property type="evidence" value="ECO:0007669"/>
    <property type="project" value="UniProtKB-UniRule"/>
</dbReference>
<dbReference type="PANTHER" id="PTHR43289">
    <property type="entry name" value="MITOGEN-ACTIVATED PROTEIN KINASE KINASE KINASE 20-RELATED"/>
    <property type="match status" value="1"/>
</dbReference>
<reference evidence="10 11" key="1">
    <citation type="submission" date="2016-10" db="EMBL/GenBank/DDBJ databases">
        <title>Genome sequence of Streptomyces gilvigriseus MUSC 26.</title>
        <authorList>
            <person name="Lee L.-H."/>
            <person name="Ser H.-L."/>
        </authorList>
    </citation>
    <scope>NUCLEOTIDE SEQUENCE [LARGE SCALE GENOMIC DNA]</scope>
    <source>
        <strain evidence="10 11">MUSC 26</strain>
    </source>
</reference>
<comment type="caution">
    <text evidence="10">The sequence shown here is derived from an EMBL/GenBank/DDBJ whole genome shotgun (WGS) entry which is preliminary data.</text>
</comment>
<evidence type="ECO:0000313" key="11">
    <source>
        <dbReference type="Proteomes" id="UP000243342"/>
    </source>
</evidence>
<gene>
    <name evidence="10" type="ORF">BIV57_12505</name>
</gene>
<evidence type="ECO:0000259" key="9">
    <source>
        <dbReference type="PROSITE" id="PS50011"/>
    </source>
</evidence>
<dbReference type="SMART" id="SM00220">
    <property type="entry name" value="S_TKc"/>
    <property type="match status" value="1"/>
</dbReference>
<organism evidence="10 11">
    <name type="scientific">Mangrovactinospora gilvigrisea</name>
    <dbReference type="NCBI Taxonomy" id="1428644"/>
    <lineage>
        <taxon>Bacteria</taxon>
        <taxon>Bacillati</taxon>
        <taxon>Actinomycetota</taxon>
        <taxon>Actinomycetes</taxon>
        <taxon>Kitasatosporales</taxon>
        <taxon>Streptomycetaceae</taxon>
        <taxon>Mangrovactinospora</taxon>
    </lineage>
</organism>
<dbReference type="STRING" id="1428644.BIV57_12505"/>
<feature type="binding site" evidence="7">
    <location>
        <position position="40"/>
    </location>
    <ligand>
        <name>ATP</name>
        <dbReference type="ChEBI" id="CHEBI:30616"/>
    </ligand>
</feature>
<dbReference type="InterPro" id="IPR011009">
    <property type="entry name" value="Kinase-like_dom_sf"/>
</dbReference>
<keyword evidence="2" id="KW-0723">Serine/threonine-protein kinase</keyword>
<dbReference type="EMBL" id="MLCF01000062">
    <property type="protein sequence ID" value="OIV37145.1"/>
    <property type="molecule type" value="Genomic_DNA"/>
</dbReference>
<feature type="compositionally biased region" description="Low complexity" evidence="8">
    <location>
        <begin position="329"/>
        <end position="341"/>
    </location>
</feature>
<feature type="compositionally biased region" description="Low complexity" evidence="8">
    <location>
        <begin position="307"/>
        <end position="321"/>
    </location>
</feature>
<dbReference type="RefSeq" id="WP_071656879.1">
    <property type="nucleotide sequence ID" value="NZ_MLCF01000062.1"/>
</dbReference>
<evidence type="ECO:0000256" key="2">
    <source>
        <dbReference type="ARBA" id="ARBA00022527"/>
    </source>
</evidence>
<feature type="region of interest" description="Disordered" evidence="8">
    <location>
        <begin position="307"/>
        <end position="341"/>
    </location>
</feature>
<keyword evidence="5" id="KW-0418">Kinase</keyword>
<dbReference type="SUPFAM" id="SSF56112">
    <property type="entry name" value="Protein kinase-like (PK-like)"/>
    <property type="match status" value="1"/>
</dbReference>
<dbReference type="InterPro" id="IPR008271">
    <property type="entry name" value="Ser/Thr_kinase_AS"/>
</dbReference>
<keyword evidence="11" id="KW-1185">Reference proteome</keyword>
<dbReference type="AlphaFoldDB" id="A0A1J7BUK2"/>
<dbReference type="PANTHER" id="PTHR43289:SF30">
    <property type="entry name" value="NON-SPECIFIC SERINE_THREONINE PROTEIN KINASE"/>
    <property type="match status" value="1"/>
</dbReference>
<feature type="domain" description="Protein kinase" evidence="9">
    <location>
        <begin position="11"/>
        <end position="278"/>
    </location>
</feature>
<protein>
    <recommendedName>
        <fullName evidence="1">non-specific serine/threonine protein kinase</fullName>
        <ecNumber evidence="1">2.7.11.1</ecNumber>
    </recommendedName>
</protein>
<evidence type="ECO:0000313" key="10">
    <source>
        <dbReference type="EMBL" id="OIV37145.1"/>
    </source>
</evidence>
<evidence type="ECO:0000256" key="8">
    <source>
        <dbReference type="SAM" id="MobiDB-lite"/>
    </source>
</evidence>
<dbReference type="FunFam" id="1.10.510.10:FF:000021">
    <property type="entry name" value="Serine/threonine protein kinase"/>
    <property type="match status" value="1"/>
</dbReference>
<evidence type="ECO:0000256" key="3">
    <source>
        <dbReference type="ARBA" id="ARBA00022679"/>
    </source>
</evidence>
<sequence length="444" mass="46466">MNPGDMLDNRYRISRRIGAGGFGAVWEATDTRLNRPVAIKVITHGGGEDAETAAARFAQEATLAGGLNNPHIVTIHDYGQALDPATGLTVLFLVMELAPGRSLSAVLHDDGLPPVPRAVEWTRQVCDALRDAHAAGIVHRDIKPENIVVDERRDAIKVLDFGIATAVGGSSQLTQTGMVIGTFLYMAPERCLGKPAGPASDLYSVGCLLYRMLTGHHPVASPDAEAVTLLYQHVNEAPVPPSSRRPNLPPALDSVVMRMLAKDPAERLGDAGEAMAALAEAAGLGAATGTAAAVTGAGAGTTAGIPAQPGATSAGPTSAGPASGGGPVTGVTGATGRTGSVRARLSHLSGEAETIGRRGDPARARDLCRDIVEEAETSLGYRHRTTLEFRHQYARWTGEAGDPEGARQMFVPLLEDCEKVFGAEHYDTRSTRTALQEWTTRAGA</sequence>
<dbReference type="PROSITE" id="PS00108">
    <property type="entry name" value="PROTEIN_KINASE_ST"/>
    <property type="match status" value="1"/>
</dbReference>
<keyword evidence="4 7" id="KW-0547">Nucleotide-binding</keyword>
<dbReference type="Proteomes" id="UP000243342">
    <property type="component" value="Unassembled WGS sequence"/>
</dbReference>
<dbReference type="PROSITE" id="PS00107">
    <property type="entry name" value="PROTEIN_KINASE_ATP"/>
    <property type="match status" value="1"/>
</dbReference>
<dbReference type="Gene3D" id="3.30.200.20">
    <property type="entry name" value="Phosphorylase Kinase, domain 1"/>
    <property type="match status" value="1"/>
</dbReference>
<dbReference type="OrthoDB" id="9762169at2"/>
<evidence type="ECO:0000256" key="4">
    <source>
        <dbReference type="ARBA" id="ARBA00022741"/>
    </source>
</evidence>
<dbReference type="EC" id="2.7.11.1" evidence="1"/>
<dbReference type="InterPro" id="IPR011990">
    <property type="entry name" value="TPR-like_helical_dom_sf"/>
</dbReference>
<proteinExistence type="predicted"/>
<dbReference type="Gene3D" id="1.25.40.10">
    <property type="entry name" value="Tetratricopeptide repeat domain"/>
    <property type="match status" value="1"/>
</dbReference>
<dbReference type="GO" id="GO:0004674">
    <property type="term" value="F:protein serine/threonine kinase activity"/>
    <property type="evidence" value="ECO:0007669"/>
    <property type="project" value="UniProtKB-KW"/>
</dbReference>